<dbReference type="Gene3D" id="3.90.1310.10">
    <property type="entry name" value="Penicillin-binding protein 2a (Domain 2)"/>
    <property type="match status" value="1"/>
</dbReference>
<evidence type="ECO:0000256" key="6">
    <source>
        <dbReference type="ARBA" id="ARBA00022960"/>
    </source>
</evidence>
<dbReference type="SUPFAM" id="SSF56519">
    <property type="entry name" value="Penicillin binding protein dimerisation domain"/>
    <property type="match status" value="1"/>
</dbReference>
<evidence type="ECO:0000259" key="12">
    <source>
        <dbReference type="Pfam" id="PF00905"/>
    </source>
</evidence>
<dbReference type="GO" id="GO:0071972">
    <property type="term" value="F:peptidoglycan L,D-transpeptidase activity"/>
    <property type="evidence" value="ECO:0007669"/>
    <property type="project" value="TreeGrafter"/>
</dbReference>
<dbReference type="RefSeq" id="WP_092986038.1">
    <property type="nucleotide sequence ID" value="NZ_FNFY01000010.1"/>
</dbReference>
<reference evidence="15" key="1">
    <citation type="submission" date="2016-10" db="EMBL/GenBank/DDBJ databases">
        <authorList>
            <person name="Varghese N."/>
            <person name="Submissions S."/>
        </authorList>
    </citation>
    <scope>NUCLEOTIDE SEQUENCE [LARGE SCALE GENOMIC DNA]</scope>
    <source>
        <strain evidence="15">CGMCC 1.8895</strain>
    </source>
</reference>
<gene>
    <name evidence="14" type="ORF">SAMN05216216_11035</name>
</gene>
<dbReference type="GO" id="GO:0009252">
    <property type="term" value="P:peptidoglycan biosynthetic process"/>
    <property type="evidence" value="ECO:0007669"/>
    <property type="project" value="UniProtKB-KW"/>
</dbReference>
<dbReference type="Pfam" id="PF03717">
    <property type="entry name" value="PBP_dimer"/>
    <property type="match status" value="1"/>
</dbReference>
<dbReference type="InterPro" id="IPR012338">
    <property type="entry name" value="Beta-lactam/transpept-like"/>
</dbReference>
<evidence type="ECO:0000256" key="10">
    <source>
        <dbReference type="ARBA" id="ARBA00023316"/>
    </source>
</evidence>
<dbReference type="InterPro" id="IPR005311">
    <property type="entry name" value="PBP_dimer"/>
</dbReference>
<feature type="transmembrane region" description="Helical" evidence="11">
    <location>
        <begin position="21"/>
        <end position="41"/>
    </location>
</feature>
<dbReference type="InterPro" id="IPR050515">
    <property type="entry name" value="Beta-lactam/transpept"/>
</dbReference>
<dbReference type="OrthoDB" id="9770103at2"/>
<keyword evidence="7" id="KW-0573">Peptidoglycan synthesis</keyword>
<evidence type="ECO:0000256" key="7">
    <source>
        <dbReference type="ARBA" id="ARBA00022984"/>
    </source>
</evidence>
<evidence type="ECO:0000256" key="9">
    <source>
        <dbReference type="ARBA" id="ARBA00023136"/>
    </source>
</evidence>
<dbReference type="EMBL" id="FNFY01000010">
    <property type="protein sequence ID" value="SDK80612.1"/>
    <property type="molecule type" value="Genomic_DNA"/>
</dbReference>
<dbReference type="AlphaFoldDB" id="A0A1G9EWR0"/>
<name>A0A1G9EWR0_9BACL</name>
<dbReference type="GO" id="GO:0008360">
    <property type="term" value="P:regulation of cell shape"/>
    <property type="evidence" value="ECO:0007669"/>
    <property type="project" value="UniProtKB-KW"/>
</dbReference>
<dbReference type="GO" id="GO:0008658">
    <property type="term" value="F:penicillin binding"/>
    <property type="evidence" value="ECO:0007669"/>
    <property type="project" value="InterPro"/>
</dbReference>
<feature type="domain" description="Penicillin-binding protein transpeptidase" evidence="12">
    <location>
        <begin position="371"/>
        <end position="681"/>
    </location>
</feature>
<evidence type="ECO:0000256" key="8">
    <source>
        <dbReference type="ARBA" id="ARBA00022989"/>
    </source>
</evidence>
<dbReference type="SUPFAM" id="SSF56601">
    <property type="entry name" value="beta-lactamase/transpeptidase-like"/>
    <property type="match status" value="1"/>
</dbReference>
<sequence>MKRAKTKSLEEINRQTLKSRINLVLIVIFSLCLLLILRLGYLQIVQGDEYQEEIENAQYVEINQSVPRGEIYDRNGNLLVGNESRPAIYFTRHRNMNTSQIMDVASELSNYIQMDVESISLRDKQDFIINNYPDETSSLMSDETTLLEDGNISRSEFNEEFYNRADEEFVDSILSDEDLNTLGIYVEMANAPELNPVVIKNEDVTEEEFASVNSALEELEGISTGMDWDRYYPYDDTLKTIFGEVSSPDEGLPRELLEDYLSRGYSRNDRVGKTYLEYQYEDVLQGEKEQVKYSTDKSGRIINQETVESGKPGDDLYLSIDIELQLELEELAEHHLTSLRQLAEEITERDEVTGDIDYTIIPEYLDTVLLAVQDPENGDVLAMVGKQINDEGEIVDYHYGTLTSTFVPGSSTKAATIITGYQEDVLEAGEVMLDEPLNFSGDNNPRTSFFNRDSQIPIDDQEALMVSSNVYMYKTALRIAGMEYTDNMSLPHDITEAGQILRNGMNQFGLGVSTGIDLPNEATGLSPDFGQYPASNYLYLSIGQYDTYSALQLSQYVSTIATRGKRMELNLAKEVRGSDTNEEGPVLKSFNPTVLNTVDISEEEWDQVQNGFYDVFNTHDQSTDRYGTGWDAFHELELKAAGKTGTAETFKDGTDVFNQTYLGYAPYDDPDMAFSVIFPNMPYTIPFFPAQYFGADVINKFYELEYGHEEEEPFNYDTDWFYQQLEYGEY</sequence>
<dbReference type="STRING" id="576118.SAMN05216216_11035"/>
<comment type="subcellular location">
    <subcellularLocation>
        <location evidence="2">Cell membrane</location>
    </subcellularLocation>
    <subcellularLocation>
        <location evidence="1">Membrane</location>
        <topology evidence="1">Single-pass membrane protein</topology>
    </subcellularLocation>
</comment>
<dbReference type="PANTHER" id="PTHR30627:SF2">
    <property type="entry name" value="PEPTIDOGLYCAN D,D-TRANSPEPTIDASE MRDA"/>
    <property type="match status" value="1"/>
</dbReference>
<comment type="similarity">
    <text evidence="3">Belongs to the transpeptidase family.</text>
</comment>
<dbReference type="PANTHER" id="PTHR30627">
    <property type="entry name" value="PEPTIDOGLYCAN D,D-TRANSPEPTIDASE"/>
    <property type="match status" value="1"/>
</dbReference>
<evidence type="ECO:0000256" key="11">
    <source>
        <dbReference type="SAM" id="Phobius"/>
    </source>
</evidence>
<evidence type="ECO:0000256" key="4">
    <source>
        <dbReference type="ARBA" id="ARBA00022475"/>
    </source>
</evidence>
<evidence type="ECO:0000313" key="14">
    <source>
        <dbReference type="EMBL" id="SDK80612.1"/>
    </source>
</evidence>
<keyword evidence="8 11" id="KW-1133">Transmembrane helix</keyword>
<dbReference type="GO" id="GO:0071555">
    <property type="term" value="P:cell wall organization"/>
    <property type="evidence" value="ECO:0007669"/>
    <property type="project" value="UniProtKB-KW"/>
</dbReference>
<evidence type="ECO:0000256" key="3">
    <source>
        <dbReference type="ARBA" id="ARBA00007171"/>
    </source>
</evidence>
<accession>A0A1G9EWR0</accession>
<keyword evidence="4" id="KW-1003">Cell membrane</keyword>
<keyword evidence="6" id="KW-0133">Cell shape</keyword>
<dbReference type="Proteomes" id="UP000199008">
    <property type="component" value="Unassembled WGS sequence"/>
</dbReference>
<evidence type="ECO:0000256" key="5">
    <source>
        <dbReference type="ARBA" id="ARBA00022692"/>
    </source>
</evidence>
<dbReference type="GO" id="GO:0005886">
    <property type="term" value="C:plasma membrane"/>
    <property type="evidence" value="ECO:0007669"/>
    <property type="project" value="UniProtKB-SubCell"/>
</dbReference>
<dbReference type="Gene3D" id="3.40.710.10">
    <property type="entry name" value="DD-peptidase/beta-lactamase superfamily"/>
    <property type="match status" value="1"/>
</dbReference>
<dbReference type="InterPro" id="IPR001460">
    <property type="entry name" value="PCN-bd_Tpept"/>
</dbReference>
<evidence type="ECO:0000256" key="1">
    <source>
        <dbReference type="ARBA" id="ARBA00004167"/>
    </source>
</evidence>
<keyword evidence="15" id="KW-1185">Reference proteome</keyword>
<keyword evidence="5 11" id="KW-0812">Transmembrane</keyword>
<keyword evidence="10" id="KW-0961">Cell wall biogenesis/degradation</keyword>
<keyword evidence="9 11" id="KW-0472">Membrane</keyword>
<evidence type="ECO:0000313" key="15">
    <source>
        <dbReference type="Proteomes" id="UP000199008"/>
    </source>
</evidence>
<protein>
    <submittedName>
        <fullName evidence="14">Penicillin-binding protein 3</fullName>
    </submittedName>
</protein>
<organism evidence="14 15">
    <name type="scientific">Lacicoccus qingdaonensis</name>
    <dbReference type="NCBI Taxonomy" id="576118"/>
    <lineage>
        <taxon>Bacteria</taxon>
        <taxon>Bacillati</taxon>
        <taxon>Bacillota</taxon>
        <taxon>Bacilli</taxon>
        <taxon>Bacillales</taxon>
        <taxon>Salinicoccaceae</taxon>
        <taxon>Lacicoccus</taxon>
    </lineage>
</organism>
<dbReference type="InterPro" id="IPR036138">
    <property type="entry name" value="PBP_dimer_sf"/>
</dbReference>
<evidence type="ECO:0000256" key="2">
    <source>
        <dbReference type="ARBA" id="ARBA00004236"/>
    </source>
</evidence>
<dbReference type="Gene3D" id="1.10.10.1230">
    <property type="entry name" value="Penicillin-binding protein, N-terminal non-catalytic domain, head sub-domain"/>
    <property type="match status" value="1"/>
</dbReference>
<evidence type="ECO:0000259" key="13">
    <source>
        <dbReference type="Pfam" id="PF03717"/>
    </source>
</evidence>
<feature type="domain" description="Penicillin-binding protein dimerisation" evidence="13">
    <location>
        <begin position="65"/>
        <end position="304"/>
    </location>
</feature>
<dbReference type="Pfam" id="PF00905">
    <property type="entry name" value="Transpeptidase"/>
    <property type="match status" value="1"/>
</dbReference>
<proteinExistence type="inferred from homology"/>